<protein>
    <submittedName>
        <fullName evidence="2">DUF2306 domain-containing protein</fullName>
    </submittedName>
</protein>
<reference evidence="2 3" key="1">
    <citation type="submission" date="2022-09" db="EMBL/GenBank/DDBJ databases">
        <title>New species of Phenylobacterium.</title>
        <authorList>
            <person name="Mieszkin S."/>
        </authorList>
    </citation>
    <scope>NUCLEOTIDE SEQUENCE [LARGE SCALE GENOMIC DNA]</scope>
    <source>
        <strain evidence="2 3">HK31-G</strain>
    </source>
</reference>
<comment type="caution">
    <text evidence="2">The sequence shown here is derived from an EMBL/GenBank/DDBJ whole genome shotgun (WGS) entry which is preliminary data.</text>
</comment>
<feature type="transmembrane region" description="Helical" evidence="1">
    <location>
        <begin position="154"/>
        <end position="172"/>
    </location>
</feature>
<dbReference type="EMBL" id="JAOTJD010000006">
    <property type="protein sequence ID" value="MFD3263295.1"/>
    <property type="molecule type" value="Genomic_DNA"/>
</dbReference>
<dbReference type="RefSeq" id="WP_305312860.1">
    <property type="nucleotide sequence ID" value="NZ_JAOTJD010000006.1"/>
</dbReference>
<keyword evidence="3" id="KW-1185">Reference proteome</keyword>
<gene>
    <name evidence="2" type="ORF">OCL97_04850</name>
</gene>
<evidence type="ECO:0000313" key="2">
    <source>
        <dbReference type="EMBL" id="MFD3263295.1"/>
    </source>
</evidence>
<sequence>MSRVSQTSAQAAPSRIEEIRRVVLPLAAVGLAVALVPVAGGIVRAASGGRLRAPDWGLLAAQPLVIQLHLAAAVVALVIGAMLMLMRKGVTFHRRAGWLWVTAMSIVAGSSIFITGVNGDRWSFIHMITGWTLIALPLAVIAARRHDVKQHRRFMMGMFYGGLIIAGGLTFIPGRTMWNVFFA</sequence>
<dbReference type="InterPro" id="IPR018750">
    <property type="entry name" value="DUF2306_membrane"/>
</dbReference>
<keyword evidence="1" id="KW-0472">Membrane</keyword>
<name>A0ABW6CJY4_9CAUL</name>
<feature type="transmembrane region" description="Helical" evidence="1">
    <location>
        <begin position="123"/>
        <end position="142"/>
    </location>
</feature>
<dbReference type="Proteomes" id="UP001598130">
    <property type="component" value="Unassembled WGS sequence"/>
</dbReference>
<feature type="transmembrane region" description="Helical" evidence="1">
    <location>
        <begin position="66"/>
        <end position="86"/>
    </location>
</feature>
<feature type="transmembrane region" description="Helical" evidence="1">
    <location>
        <begin position="98"/>
        <end position="117"/>
    </location>
</feature>
<proteinExistence type="predicted"/>
<evidence type="ECO:0000256" key="1">
    <source>
        <dbReference type="SAM" id="Phobius"/>
    </source>
</evidence>
<keyword evidence="1" id="KW-0812">Transmembrane</keyword>
<feature type="transmembrane region" description="Helical" evidence="1">
    <location>
        <begin position="22"/>
        <end position="46"/>
    </location>
</feature>
<keyword evidence="1" id="KW-1133">Transmembrane helix</keyword>
<organism evidence="2 3">
    <name type="scientific">Phenylobacterium ferrooxidans</name>
    <dbReference type="NCBI Taxonomy" id="2982689"/>
    <lineage>
        <taxon>Bacteria</taxon>
        <taxon>Pseudomonadati</taxon>
        <taxon>Pseudomonadota</taxon>
        <taxon>Alphaproteobacteria</taxon>
        <taxon>Caulobacterales</taxon>
        <taxon>Caulobacteraceae</taxon>
        <taxon>Phenylobacterium</taxon>
    </lineage>
</organism>
<dbReference type="Pfam" id="PF10067">
    <property type="entry name" value="DUF2306"/>
    <property type="match status" value="1"/>
</dbReference>
<accession>A0ABW6CJY4</accession>
<evidence type="ECO:0000313" key="3">
    <source>
        <dbReference type="Proteomes" id="UP001598130"/>
    </source>
</evidence>